<evidence type="ECO:0000313" key="8">
    <source>
        <dbReference type="Proteomes" id="UP000719412"/>
    </source>
</evidence>
<dbReference type="Gene3D" id="1.25.40.20">
    <property type="entry name" value="Ankyrin repeat-containing domain"/>
    <property type="match status" value="1"/>
</dbReference>
<dbReference type="GO" id="GO:0005856">
    <property type="term" value="C:cytoskeleton"/>
    <property type="evidence" value="ECO:0007669"/>
    <property type="project" value="TreeGrafter"/>
</dbReference>
<dbReference type="FunFam" id="1.25.40.20:FF:000243">
    <property type="entry name" value="Uncharacterized protein, isoform D"/>
    <property type="match status" value="1"/>
</dbReference>
<keyword evidence="2 4" id="KW-0040">ANK repeat</keyword>
<evidence type="ECO:0000256" key="6">
    <source>
        <dbReference type="SAM" id="MobiDB-lite"/>
    </source>
</evidence>
<sequence>MCRKCYKCTVLIDVNTWRKEEKKQFHVSCTCEEGDSLTSDRRAKPANPLEVPRRENGRIPERGYIWDGNMCSCCPYGYHIDLDFVRYCESVSQEADRTGSIKRRKDRRRQRQSMEVLLGITPPVIAVLEQSYKPIQEQETTKIIETSSGHFPISQDAFDDAVSDFERTLQRSKNKLSNNLPDVTAVSETIKRVPSNSSMSSASGSSMTVLPEATNRDFDTVSIESCGLSSLALQSIREQMAISLERTKLLEDQVKLIPQLKDQLSSLEEENRRLVLQIKSEETQKLNTINANYICQFSQNNRLKSQSFTDIDSLDGKREPPPPPPRKDFGVNCGVLTRNVGVGHQNPKTKNVSTTTFDNASVDKWFNEKIRFMNSQNLTNNQVNVSRSTQTSSRENRGVASQTVDRVTAKIETAAQTVENKKYYSNASVSAFPKCKDANCQKDVEAYSVGTSDNTIDDIICDKCNSPKVSTGVGPDSNEDAHTSPVSLALLMGPRSKSFNLGDDRVNFTSRNRTVACQYESTGISKASQYEPNGVSKACQSEVKTNSKACQNEVKSSHKNTQYESSSVCKDTDTKDLIRSTRHVACEAKERKSVTSDVACNTANTDKDVCVKCTNKEKEDSGKKESNSTPSKIPRPQVPTTPVEVRKFRRQDTYTKIYASPTEKSPVSSTSGLSGLDLSPKSPSAETSSPLDKVKQNFKLPEVTPPAQNGVNSPPTKVQIQESTLPLPETALLSSAPTQSHRKKAVPSKEMQGAMKVLNDSLQKSQTKNLKSHNAINIIQEDWFEISSLKTANPLDVEDYLDAFEDVSSGLLQYIVNMTDGSGNTAMHYAVSHGNFDVVSILLDSKVCDINKPNKAGYTSVMLVSLAEVNSQTHANVVKRLFQLADVNIRAKQHGQTALMLAVSHGRLDMVKMLLDAGADVNIQDEDGSTALMCAAEHGHDDIVKHFLSHPDCDSSITDVDNSTALKIAMEAGHRHIGVLLYAHQRTLQMAHGRKKSKTASPKTPSSPLPLRSSRRALTDTKTTK</sequence>
<dbReference type="InterPro" id="IPR036770">
    <property type="entry name" value="Ankyrin_rpt-contain_sf"/>
</dbReference>
<dbReference type="AlphaFoldDB" id="A0A8J6LHP4"/>
<keyword evidence="8" id="KW-1185">Reference proteome</keyword>
<keyword evidence="1" id="KW-0677">Repeat</keyword>
<accession>A0A8J6LHP4</accession>
<feature type="region of interest" description="Disordered" evidence="6">
    <location>
        <begin position="731"/>
        <end position="750"/>
    </location>
</feature>
<dbReference type="SUPFAM" id="SSF48403">
    <property type="entry name" value="Ankyrin repeat"/>
    <property type="match status" value="1"/>
</dbReference>
<evidence type="ECO:0008006" key="9">
    <source>
        <dbReference type="Google" id="ProtNLM"/>
    </source>
</evidence>
<keyword evidence="3 5" id="KW-0175">Coiled coil</keyword>
<feature type="coiled-coil region" evidence="5">
    <location>
        <begin position="250"/>
        <end position="284"/>
    </location>
</feature>
<feature type="region of interest" description="Disordered" evidence="6">
    <location>
        <begin position="990"/>
        <end position="1025"/>
    </location>
</feature>
<evidence type="ECO:0000256" key="4">
    <source>
        <dbReference type="PROSITE-ProRule" id="PRU00023"/>
    </source>
</evidence>
<reference evidence="7" key="2">
    <citation type="submission" date="2021-08" db="EMBL/GenBank/DDBJ databases">
        <authorList>
            <person name="Eriksson T."/>
        </authorList>
    </citation>
    <scope>NUCLEOTIDE SEQUENCE</scope>
    <source>
        <strain evidence="7">Stoneville</strain>
        <tissue evidence="7">Whole head</tissue>
    </source>
</reference>
<dbReference type="InterPro" id="IPR002110">
    <property type="entry name" value="Ankyrin_rpt"/>
</dbReference>
<feature type="compositionally biased region" description="Low complexity" evidence="6">
    <location>
        <begin position="668"/>
        <end position="679"/>
    </location>
</feature>
<dbReference type="PROSITE" id="PS50297">
    <property type="entry name" value="ANK_REP_REGION"/>
    <property type="match status" value="2"/>
</dbReference>
<dbReference type="PROSITE" id="PS50088">
    <property type="entry name" value="ANK_REPEAT"/>
    <property type="match status" value="2"/>
</dbReference>
<evidence type="ECO:0000313" key="7">
    <source>
        <dbReference type="EMBL" id="KAH0819262.1"/>
    </source>
</evidence>
<proteinExistence type="predicted"/>
<gene>
    <name evidence="7" type="ORF">GEV33_003530</name>
</gene>
<feature type="repeat" description="ANK" evidence="4">
    <location>
        <begin position="894"/>
        <end position="926"/>
    </location>
</feature>
<feature type="region of interest" description="Disordered" evidence="6">
    <location>
        <begin position="311"/>
        <end position="331"/>
    </location>
</feature>
<dbReference type="PRINTS" id="PR01415">
    <property type="entry name" value="ANKYRIN"/>
</dbReference>
<dbReference type="Pfam" id="PF12796">
    <property type="entry name" value="Ank_2"/>
    <property type="match status" value="1"/>
</dbReference>
<feature type="compositionally biased region" description="Basic and acidic residues" evidence="6">
    <location>
        <begin position="314"/>
        <end position="329"/>
    </location>
</feature>
<reference evidence="7" key="1">
    <citation type="journal article" date="2020" name="J Insects Food Feed">
        <title>The yellow mealworm (Tenebrio molitor) genome: a resource for the emerging insects as food and feed industry.</title>
        <authorList>
            <person name="Eriksson T."/>
            <person name="Andere A."/>
            <person name="Kelstrup H."/>
            <person name="Emery V."/>
            <person name="Picard C."/>
        </authorList>
    </citation>
    <scope>NUCLEOTIDE SEQUENCE</scope>
    <source>
        <strain evidence="7">Stoneville</strain>
        <tissue evidence="7">Whole head</tissue>
    </source>
</reference>
<feature type="repeat" description="ANK" evidence="4">
    <location>
        <begin position="822"/>
        <end position="844"/>
    </location>
</feature>
<comment type="caution">
    <text evidence="7">The sequence shown here is derived from an EMBL/GenBank/DDBJ whole genome shotgun (WGS) entry which is preliminary data.</text>
</comment>
<evidence type="ECO:0000256" key="1">
    <source>
        <dbReference type="ARBA" id="ARBA00022737"/>
    </source>
</evidence>
<dbReference type="EMBL" id="JABDTM020015037">
    <property type="protein sequence ID" value="KAH0819262.1"/>
    <property type="molecule type" value="Genomic_DNA"/>
</dbReference>
<dbReference type="Pfam" id="PF13637">
    <property type="entry name" value="Ank_4"/>
    <property type="match status" value="1"/>
</dbReference>
<feature type="region of interest" description="Disordered" evidence="6">
    <location>
        <begin position="615"/>
        <end position="692"/>
    </location>
</feature>
<protein>
    <recommendedName>
        <fullName evidence="9">KN motif and ankyrin repeat domain-containing protein 1</fullName>
    </recommendedName>
</protein>
<dbReference type="InterPro" id="IPR021939">
    <property type="entry name" value="KN_motif"/>
</dbReference>
<feature type="compositionally biased region" description="Low complexity" evidence="6">
    <location>
        <begin position="999"/>
        <end position="1012"/>
    </location>
</feature>
<evidence type="ECO:0000256" key="2">
    <source>
        <dbReference type="ARBA" id="ARBA00023043"/>
    </source>
</evidence>
<feature type="compositionally biased region" description="Basic and acidic residues" evidence="6">
    <location>
        <begin position="615"/>
        <end position="626"/>
    </location>
</feature>
<dbReference type="PANTHER" id="PTHR24168">
    <property type="entry name" value="KN MOTIF AND ANKYRIN REPEAT DOMAIN-CONTAINING"/>
    <property type="match status" value="1"/>
</dbReference>
<evidence type="ECO:0000256" key="5">
    <source>
        <dbReference type="SAM" id="Coils"/>
    </source>
</evidence>
<dbReference type="Pfam" id="PF00023">
    <property type="entry name" value="Ank"/>
    <property type="match status" value="1"/>
</dbReference>
<dbReference type="GO" id="GO:0030837">
    <property type="term" value="P:negative regulation of actin filament polymerization"/>
    <property type="evidence" value="ECO:0007669"/>
    <property type="project" value="InterPro"/>
</dbReference>
<organism evidence="7 8">
    <name type="scientific">Tenebrio molitor</name>
    <name type="common">Yellow mealworm beetle</name>
    <dbReference type="NCBI Taxonomy" id="7067"/>
    <lineage>
        <taxon>Eukaryota</taxon>
        <taxon>Metazoa</taxon>
        <taxon>Ecdysozoa</taxon>
        <taxon>Arthropoda</taxon>
        <taxon>Hexapoda</taxon>
        <taxon>Insecta</taxon>
        <taxon>Pterygota</taxon>
        <taxon>Neoptera</taxon>
        <taxon>Endopterygota</taxon>
        <taxon>Coleoptera</taxon>
        <taxon>Polyphaga</taxon>
        <taxon>Cucujiformia</taxon>
        <taxon>Tenebrionidae</taxon>
        <taxon>Tenebrio</taxon>
    </lineage>
</organism>
<feature type="compositionally biased region" description="Polar residues" evidence="6">
    <location>
        <begin position="681"/>
        <end position="690"/>
    </location>
</feature>
<dbReference type="SMART" id="SM00248">
    <property type="entry name" value="ANK"/>
    <property type="match status" value="5"/>
</dbReference>
<dbReference type="GO" id="GO:0005737">
    <property type="term" value="C:cytoplasm"/>
    <property type="evidence" value="ECO:0007669"/>
    <property type="project" value="TreeGrafter"/>
</dbReference>
<feature type="compositionally biased region" description="Basic and acidic residues" evidence="6">
    <location>
        <begin position="644"/>
        <end position="653"/>
    </location>
</feature>
<name>A0A8J6LHP4_TENMO</name>
<dbReference type="Proteomes" id="UP000719412">
    <property type="component" value="Unassembled WGS sequence"/>
</dbReference>
<dbReference type="Pfam" id="PF12075">
    <property type="entry name" value="KN_motif"/>
    <property type="match status" value="1"/>
</dbReference>
<dbReference type="PANTHER" id="PTHR24168:SF21">
    <property type="entry name" value="KANK, ISOFORM D"/>
    <property type="match status" value="1"/>
</dbReference>
<dbReference type="InterPro" id="IPR047184">
    <property type="entry name" value="KANK1-4"/>
</dbReference>
<evidence type="ECO:0000256" key="3">
    <source>
        <dbReference type="ARBA" id="ARBA00023054"/>
    </source>
</evidence>